<name>A0A812NL53_SYMPI</name>
<dbReference type="OrthoDB" id="446891at2759"/>
<evidence type="ECO:0000313" key="2">
    <source>
        <dbReference type="EMBL" id="CAE7322087.1"/>
    </source>
</evidence>
<keyword evidence="3" id="KW-1185">Reference proteome</keyword>
<dbReference type="Gene3D" id="1.10.443.10">
    <property type="entry name" value="Intergrase catalytic core"/>
    <property type="match status" value="1"/>
</dbReference>
<dbReference type="InterPro" id="IPR013762">
    <property type="entry name" value="Integrase-like_cat_sf"/>
</dbReference>
<keyword evidence="1" id="KW-0233">DNA recombination</keyword>
<evidence type="ECO:0000256" key="1">
    <source>
        <dbReference type="ARBA" id="ARBA00023172"/>
    </source>
</evidence>
<comment type="caution">
    <text evidence="2">The sequence shown here is derived from an EMBL/GenBank/DDBJ whole genome shotgun (WGS) entry which is preliminary data.</text>
</comment>
<reference evidence="2" key="1">
    <citation type="submission" date="2021-02" db="EMBL/GenBank/DDBJ databases">
        <authorList>
            <person name="Dougan E. K."/>
            <person name="Rhodes N."/>
            <person name="Thang M."/>
            <person name="Chan C."/>
        </authorList>
    </citation>
    <scope>NUCLEOTIDE SEQUENCE</scope>
</reference>
<dbReference type="Proteomes" id="UP000649617">
    <property type="component" value="Unassembled WGS sequence"/>
</dbReference>
<sequence length="1664" mass="186664">AETITSTYVDNVAIIGGTKSNVENRVHLAGIALARRAKVDMGDSATRGYAMMTSWAPPDKIRAARRFREKWRYVPMPDSLREIMQKEKNPMKDSIVYDFGVLEDGVRSTCPSRSADGLGLGTQYAKWLQEALQEGSWLRTSAMVSQFRAKKTIREDVEFPALVPPLDPELVDERKFTLLWAKSWKNSAEHIGMKEARVALSSLKRTARVASLAGLKKLTLSDNLPAVLCYEKGRSSRPGLIRLCRIAGAIQAGLGIRWRLRHIETKRNLADAPSCWFEGKRVDAAVRGAKTSTHTSVSSLGEGIDGTNQAVSSRDLNLTPHDLVQLNLFDALCDPSSDGGGEERCGECGHTVAEAPHMRLHVYAMLMIYTGTASGSRRRRSLCAAIEVVPLKKLRVSQLKPQTQRLYNDAVTEFEAWCKDQQKSMRNHKDIDEALTLFTQELCQDARCFTDASYAVFGWIALRSTLHMAEKEQLPFAKQALKGWRSRFPMQSRAGVDLKLWDLIALECANQRHRETAAAILIQGDTYLRPCEILGLKRANVLQPQAVRRAEVWGVVIAPFEGGVPTKAGEFDDVVLLNSSDRRDTNAVMKAIYVASKNHELLFPNLTYKKYCEHIAEAAIRVGLKDLKLTSHILRHSGASHDAYHQLRDFQAIQERGSAKPAKNALPQWLALYTVLSGKTEHAEVRMLCRATDLHENWAGASPAELSECDQWPTFDGQCWGGFAARAAAAERVVVAGSSVLKHPVPDRVSERAGNLIAGLRIQVSEAPRIPQQDVEEYEPEPSDHNVEPERGMPGAIARWSRDVLALTPLQEIQIVRLNFAMQNSADMPLVVTCVARFLEPLAGGVSQETLQKVLASVPGRFQIQTHMLRLDWLHMFHRQCLMAEQVGRENIAVSRYLSVDASPQGGYEYLAMTEEVIVRALPIAPPANPWAGFQHEFRTMPVMTLARGETRTFVKAQRLRSAIILENGEANFQLYRKQVKGWISDQGTERRIPEWPMGEESSMKSLAASLREEVSGDALAAGTGEAFLFNSCKHPGVLHVLFNSLEECCKACPRWDVVEKQVSAVSKLLTDRSYREIVVSVMMKHATAQQKRTVQGYHGQLLSWRWESLHVTLKHYLEVRPILLLYWNRELLSSEAALCDTVDAALQDPFHLAYVHWAYMFACFIQEWAHWFEGCFCHEAELKASRARAKMKCPWKGKRSCVLCAGFKDEIAQSVFRLASTSFTEVALQLPTEVAAAMALMDQQAREKWAAIIREKLAYLEHVPHLLAGAFAHHAMPDQFSLQRSKDIVRQCFIQYEALQAQGRTTALLELLFHRRADAGLAEQLWAFCESPEDKVLEDFPLAWAEVQDRAFCPLVERSTERQHVLIKIACQRTLRHAGPAMTCVRARRSQLQAMIDDPQTCNFLASKWRMRHLDCQLLSHIMPRAEVVTKTRSYRISRIYGYSEEDHFMDEFVDEDGCGKEAEWAEDLDRKQWMIVDYLKSQLRTGIVFSMPESLFQALLGDTSGEELHEELVLDLESFAKGLLPTDIPVIPAEDLVYGCILGARPERRTQNTVLAQGSRKGAVHVLRFTHVDLQDPSMPGVLYSSSTRHTLNFARLATTSCLKMLSSQVSTWTPKATSVQVHILPAQQEAGSLAIAHAAGATTVHLPAFVTDEDMLQDLVQ</sequence>
<accession>A0A812NL53</accession>
<feature type="non-terminal residue" evidence="2">
    <location>
        <position position="1"/>
    </location>
</feature>
<organism evidence="2 3">
    <name type="scientific">Symbiodinium pilosum</name>
    <name type="common">Dinoflagellate</name>
    <dbReference type="NCBI Taxonomy" id="2952"/>
    <lineage>
        <taxon>Eukaryota</taxon>
        <taxon>Sar</taxon>
        <taxon>Alveolata</taxon>
        <taxon>Dinophyceae</taxon>
        <taxon>Suessiales</taxon>
        <taxon>Symbiodiniaceae</taxon>
        <taxon>Symbiodinium</taxon>
    </lineage>
</organism>
<evidence type="ECO:0000313" key="3">
    <source>
        <dbReference type="Proteomes" id="UP000649617"/>
    </source>
</evidence>
<dbReference type="EMBL" id="CAJNIZ010011595">
    <property type="protein sequence ID" value="CAE7322087.1"/>
    <property type="molecule type" value="Genomic_DNA"/>
</dbReference>
<proteinExistence type="predicted"/>
<dbReference type="GO" id="GO:0003677">
    <property type="term" value="F:DNA binding"/>
    <property type="evidence" value="ECO:0007669"/>
    <property type="project" value="InterPro"/>
</dbReference>
<dbReference type="InterPro" id="IPR011010">
    <property type="entry name" value="DNA_brk_join_enz"/>
</dbReference>
<protein>
    <submittedName>
        <fullName evidence="2">TOP2 protein</fullName>
    </submittedName>
</protein>
<dbReference type="GO" id="GO:0006310">
    <property type="term" value="P:DNA recombination"/>
    <property type="evidence" value="ECO:0007669"/>
    <property type="project" value="UniProtKB-KW"/>
</dbReference>
<gene>
    <name evidence="2" type="primary">TOP2</name>
    <name evidence="2" type="ORF">SPIL2461_LOCUS7439</name>
</gene>
<feature type="non-terminal residue" evidence="2">
    <location>
        <position position="1664"/>
    </location>
</feature>
<dbReference type="SUPFAM" id="SSF56349">
    <property type="entry name" value="DNA breaking-rejoining enzymes"/>
    <property type="match status" value="1"/>
</dbReference>
<dbReference type="GO" id="GO:0015074">
    <property type="term" value="P:DNA integration"/>
    <property type="evidence" value="ECO:0007669"/>
    <property type="project" value="InterPro"/>
</dbReference>